<evidence type="ECO:0000256" key="1">
    <source>
        <dbReference type="ARBA" id="ARBA00000142"/>
    </source>
</evidence>
<accession>A0ABZ0URV7</accession>
<comment type="caution">
    <text evidence="7">Lacks conserved residue(s) required for the propagation of feature annotation.</text>
</comment>
<keyword evidence="6 7" id="KW-0819">tRNA processing</keyword>
<feature type="binding site" evidence="7">
    <location>
        <position position="101"/>
    </location>
    <ligand>
        <name>S-adenosyl-L-methionine</name>
        <dbReference type="ChEBI" id="CHEBI:59789"/>
    </ligand>
</feature>
<keyword evidence="4 7" id="KW-0808">Transferase</keyword>
<dbReference type="Proteomes" id="UP001326613">
    <property type="component" value="Chromosome"/>
</dbReference>
<keyword evidence="9" id="KW-1185">Reference proteome</keyword>
<dbReference type="EC" id="2.1.1.33" evidence="7"/>
<dbReference type="NCBIfam" id="TIGR00091">
    <property type="entry name" value="tRNA (guanosine(46)-N7)-methyltransferase TrmB"/>
    <property type="match status" value="1"/>
</dbReference>
<feature type="binding site" evidence="7">
    <location>
        <position position="159"/>
    </location>
    <ligand>
        <name>substrate</name>
    </ligand>
</feature>
<dbReference type="SUPFAM" id="SSF53335">
    <property type="entry name" value="S-adenosyl-L-methionine-dependent methyltransferases"/>
    <property type="match status" value="1"/>
</dbReference>
<evidence type="ECO:0000256" key="3">
    <source>
        <dbReference type="ARBA" id="ARBA00022603"/>
    </source>
</evidence>
<feature type="binding site" evidence="7">
    <location>
        <position position="123"/>
    </location>
    <ligand>
        <name>S-adenosyl-L-methionine</name>
        <dbReference type="ChEBI" id="CHEBI:59789"/>
    </ligand>
</feature>
<dbReference type="EMBL" id="CP112932">
    <property type="protein sequence ID" value="WPY00768.1"/>
    <property type="molecule type" value="Genomic_DNA"/>
</dbReference>
<name>A0ABZ0URV7_9RICK</name>
<keyword evidence="3 7" id="KW-0489">Methyltransferase</keyword>
<organism evidence="8 9">
    <name type="scientific">Candidatus Trichorickettsia mobilis</name>
    <dbReference type="NCBI Taxonomy" id="1346319"/>
    <lineage>
        <taxon>Bacteria</taxon>
        <taxon>Pseudomonadati</taxon>
        <taxon>Pseudomonadota</taxon>
        <taxon>Alphaproteobacteria</taxon>
        <taxon>Rickettsiales</taxon>
        <taxon>Rickettsiaceae</taxon>
        <taxon>Rickettsieae</taxon>
        <taxon>Candidatus Trichorickettsia</taxon>
    </lineage>
</organism>
<dbReference type="InterPro" id="IPR003358">
    <property type="entry name" value="tRNA_(Gua-N-7)_MeTrfase_Trmb"/>
</dbReference>
<gene>
    <name evidence="7" type="primary">trmB</name>
    <name evidence="8" type="ORF">Trichorick_00655</name>
</gene>
<comment type="similarity">
    <text evidence="7">Belongs to the class I-like SAM-binding methyltransferase superfamily. TrmB family.</text>
</comment>
<feature type="binding site" evidence="7">
    <location>
        <position position="49"/>
    </location>
    <ligand>
        <name>S-adenosyl-L-methionine</name>
        <dbReference type="ChEBI" id="CHEBI:59789"/>
    </ligand>
</feature>
<feature type="binding site" evidence="7">
    <location>
        <position position="74"/>
    </location>
    <ligand>
        <name>S-adenosyl-L-methionine</name>
        <dbReference type="ChEBI" id="CHEBI:59789"/>
    </ligand>
</feature>
<dbReference type="HAMAP" id="MF_01057">
    <property type="entry name" value="tRNA_methyltr_TrmB"/>
    <property type="match status" value="1"/>
</dbReference>
<dbReference type="InterPro" id="IPR029063">
    <property type="entry name" value="SAM-dependent_MTases_sf"/>
</dbReference>
<proteinExistence type="inferred from homology"/>
<reference evidence="8 9" key="1">
    <citation type="submission" date="2022-10" db="EMBL/GenBank/DDBJ databases">
        <title>Host association and intracellularity evolved multiple times independently in the Rickettsiales.</title>
        <authorList>
            <person name="Castelli M."/>
            <person name="Nardi T."/>
            <person name="Gammuto L."/>
            <person name="Bellinzona G."/>
            <person name="Sabaneyeva E."/>
            <person name="Potekhin A."/>
            <person name="Serra V."/>
            <person name="Petroni G."/>
            <person name="Sassera D."/>
        </authorList>
    </citation>
    <scope>NUCLEOTIDE SEQUENCE [LARGE SCALE GENOMIC DNA]</scope>
    <source>
        <strain evidence="8 9">Kr 154-4</strain>
    </source>
</reference>
<evidence type="ECO:0000313" key="9">
    <source>
        <dbReference type="Proteomes" id="UP001326613"/>
    </source>
</evidence>
<protein>
    <recommendedName>
        <fullName evidence="7">tRNA (guanine-N(7)-)-methyltransferase</fullName>
        <ecNumber evidence="7">2.1.1.33</ecNumber>
    </recommendedName>
    <alternativeName>
        <fullName evidence="7">tRNA (guanine(46)-N(7))-methyltransferase</fullName>
    </alternativeName>
    <alternativeName>
        <fullName evidence="7">tRNA(m7G46)-methyltransferase</fullName>
    </alternativeName>
</protein>
<dbReference type="PANTHER" id="PTHR23417">
    <property type="entry name" value="3-DEOXY-D-MANNO-OCTULOSONIC-ACID TRANSFERASE/TRNA GUANINE-N 7 - -METHYLTRANSFERASE"/>
    <property type="match status" value="1"/>
</dbReference>
<comment type="function">
    <text evidence="2 7">Catalyzes the formation of N(7)-methylguanine at position 46 (m7G46) in tRNA.</text>
</comment>
<dbReference type="RefSeq" id="WP_323738811.1">
    <property type="nucleotide sequence ID" value="NZ_CP112932.1"/>
</dbReference>
<keyword evidence="5 7" id="KW-0949">S-adenosyl-L-methionine</keyword>
<sequence length="224" mass="25779">MSPNRSFSRRVGKGLSKSQKNLLGDTLAQYLWNNNSLDDHLVDRSIILEIGFGMGEHFIHQACYRPDQLLIGVEAYLNGIANVLKLALDANIRNILLWPDDLDLMIKDIPLGCLSGIYLLFPDPWPKRKHHKKRFLNTERLHILQNKLKPGGFFIFASDVDDYFFATKDLVVKNNSFKPLELDSDFLNQPNNYIVTKYHNKAQIEGRTTRFLHAIKRPLSQTDS</sequence>
<dbReference type="Gene3D" id="3.40.50.150">
    <property type="entry name" value="Vaccinia Virus protein VP39"/>
    <property type="match status" value="1"/>
</dbReference>
<dbReference type="InterPro" id="IPR055361">
    <property type="entry name" value="tRNA_methyltr_TrmB_bact"/>
</dbReference>
<evidence type="ECO:0000256" key="6">
    <source>
        <dbReference type="ARBA" id="ARBA00022694"/>
    </source>
</evidence>
<comment type="catalytic activity">
    <reaction evidence="1 7">
        <text>guanosine(46) in tRNA + S-adenosyl-L-methionine = N(7)-methylguanosine(46) in tRNA + S-adenosyl-L-homocysteine</text>
        <dbReference type="Rhea" id="RHEA:42708"/>
        <dbReference type="Rhea" id="RHEA-COMP:10188"/>
        <dbReference type="Rhea" id="RHEA-COMP:10189"/>
        <dbReference type="ChEBI" id="CHEBI:57856"/>
        <dbReference type="ChEBI" id="CHEBI:59789"/>
        <dbReference type="ChEBI" id="CHEBI:74269"/>
        <dbReference type="ChEBI" id="CHEBI:74480"/>
        <dbReference type="EC" id="2.1.1.33"/>
    </reaction>
</comment>
<evidence type="ECO:0000256" key="5">
    <source>
        <dbReference type="ARBA" id="ARBA00022691"/>
    </source>
</evidence>
<feature type="binding site" evidence="7">
    <location>
        <position position="127"/>
    </location>
    <ligand>
        <name>substrate</name>
    </ligand>
</feature>
<comment type="pathway">
    <text evidence="7">tRNA modification; N(7)-methylguanine-tRNA biosynthesis.</text>
</comment>
<evidence type="ECO:0000313" key="8">
    <source>
        <dbReference type="EMBL" id="WPY00768.1"/>
    </source>
</evidence>
<evidence type="ECO:0000256" key="4">
    <source>
        <dbReference type="ARBA" id="ARBA00022679"/>
    </source>
</evidence>
<dbReference type="PANTHER" id="PTHR23417:SF14">
    <property type="entry name" value="PENTACOTRIPEPTIDE-REPEAT REGION OF PRORP DOMAIN-CONTAINING PROTEIN"/>
    <property type="match status" value="1"/>
</dbReference>
<evidence type="ECO:0000256" key="7">
    <source>
        <dbReference type="HAMAP-Rule" id="MF_01057"/>
    </source>
</evidence>
<evidence type="ECO:0000256" key="2">
    <source>
        <dbReference type="ARBA" id="ARBA00003015"/>
    </source>
</evidence>
<dbReference type="PROSITE" id="PS51625">
    <property type="entry name" value="SAM_MT_TRMB"/>
    <property type="match status" value="1"/>
</dbReference>
<dbReference type="Pfam" id="PF02390">
    <property type="entry name" value="Methyltransf_4"/>
    <property type="match status" value="1"/>
</dbReference>